<protein>
    <submittedName>
        <fullName evidence="8">Putative dynein assembly factor 3, axonemal-like</fullName>
    </submittedName>
</protein>
<comment type="caution">
    <text evidence="8">The sequence shown here is derived from an EMBL/GenBank/DDBJ whole genome shotgun (WGS) entry which is preliminary data.</text>
</comment>
<dbReference type="Pfam" id="PF14737">
    <property type="entry name" value="DUF4470"/>
    <property type="match status" value="1"/>
</dbReference>
<organism evidence="8 9">
    <name type="scientific">Penaeus vannamei</name>
    <name type="common">Whiteleg shrimp</name>
    <name type="synonym">Litopenaeus vannamei</name>
    <dbReference type="NCBI Taxonomy" id="6689"/>
    <lineage>
        <taxon>Eukaryota</taxon>
        <taxon>Metazoa</taxon>
        <taxon>Ecdysozoa</taxon>
        <taxon>Arthropoda</taxon>
        <taxon>Crustacea</taxon>
        <taxon>Multicrustacea</taxon>
        <taxon>Malacostraca</taxon>
        <taxon>Eumalacostraca</taxon>
        <taxon>Eucarida</taxon>
        <taxon>Decapoda</taxon>
        <taxon>Dendrobranchiata</taxon>
        <taxon>Penaeoidea</taxon>
        <taxon>Penaeidae</taxon>
        <taxon>Penaeus</taxon>
    </lineage>
</organism>
<feature type="compositionally biased region" description="Low complexity" evidence="5">
    <location>
        <begin position="313"/>
        <end position="345"/>
    </location>
</feature>
<feature type="compositionally biased region" description="Gly residues" evidence="5">
    <location>
        <begin position="401"/>
        <end position="411"/>
    </location>
</feature>
<gene>
    <name evidence="8" type="ORF">C7M84_001519</name>
</gene>
<dbReference type="InterPro" id="IPR039304">
    <property type="entry name" value="DNAAF3"/>
</dbReference>
<dbReference type="Pfam" id="PF14740">
    <property type="entry name" value="DUF4471"/>
    <property type="match status" value="2"/>
</dbReference>
<dbReference type="OrthoDB" id="6375019at2759"/>
<dbReference type="InterPro" id="IPR028235">
    <property type="entry name" value="DNAAF3_C"/>
</dbReference>
<dbReference type="Proteomes" id="UP000283509">
    <property type="component" value="Unassembled WGS sequence"/>
</dbReference>
<comment type="subcellular location">
    <subcellularLocation>
        <location evidence="4">Dynein axonemal particle</location>
    </subcellularLocation>
</comment>
<dbReference type="PANTHER" id="PTHR22118:SF14">
    <property type="entry name" value="DYNEIN AXONEMAL ASSEMBLY FACTOR 3"/>
    <property type="match status" value="1"/>
</dbReference>
<evidence type="ECO:0000256" key="5">
    <source>
        <dbReference type="SAM" id="MobiDB-lite"/>
    </source>
</evidence>
<evidence type="ECO:0000256" key="1">
    <source>
        <dbReference type="ARBA" id="ARBA00010449"/>
    </source>
</evidence>
<evidence type="ECO:0000256" key="2">
    <source>
        <dbReference type="ARBA" id="ARBA00022490"/>
    </source>
</evidence>
<dbReference type="STRING" id="6689.A0A423TTH8"/>
<evidence type="ECO:0000256" key="3">
    <source>
        <dbReference type="ARBA" id="ARBA00022794"/>
    </source>
</evidence>
<keyword evidence="9" id="KW-1185">Reference proteome</keyword>
<feature type="compositionally biased region" description="Basic and acidic residues" evidence="5">
    <location>
        <begin position="479"/>
        <end position="556"/>
    </location>
</feature>
<evidence type="ECO:0000259" key="7">
    <source>
        <dbReference type="Pfam" id="PF14740"/>
    </source>
</evidence>
<accession>A0A423TTH8</accession>
<proteinExistence type="inferred from homology"/>
<reference evidence="8 9" key="1">
    <citation type="submission" date="2018-04" db="EMBL/GenBank/DDBJ databases">
        <authorList>
            <person name="Zhang X."/>
            <person name="Yuan J."/>
            <person name="Li F."/>
            <person name="Xiang J."/>
        </authorList>
    </citation>
    <scope>NUCLEOTIDE SEQUENCE [LARGE SCALE GENOMIC DNA]</scope>
    <source>
        <tissue evidence="8">Muscle</tissue>
    </source>
</reference>
<feature type="compositionally biased region" description="Low complexity" evidence="5">
    <location>
        <begin position="444"/>
        <end position="475"/>
    </location>
</feature>
<feature type="region of interest" description="Disordered" evidence="5">
    <location>
        <begin position="313"/>
        <end position="577"/>
    </location>
</feature>
<evidence type="ECO:0000259" key="6">
    <source>
        <dbReference type="Pfam" id="PF14737"/>
    </source>
</evidence>
<reference evidence="8 9" key="2">
    <citation type="submission" date="2019-01" db="EMBL/GenBank/DDBJ databases">
        <title>The decoding of complex shrimp genome reveals the adaptation for benthos swimmer, frequently molting mechanism and breeding impact on genome.</title>
        <authorList>
            <person name="Sun Y."/>
            <person name="Gao Y."/>
            <person name="Yu Y."/>
        </authorList>
    </citation>
    <scope>NUCLEOTIDE SEQUENCE [LARGE SCALE GENOMIC DNA]</scope>
    <source>
        <tissue evidence="8">Muscle</tissue>
    </source>
</reference>
<evidence type="ECO:0000313" key="9">
    <source>
        <dbReference type="Proteomes" id="UP000283509"/>
    </source>
</evidence>
<dbReference type="PANTHER" id="PTHR22118">
    <property type="entry name" value="DYNEIN ASSEMBLY FACTOR 3, AXONEMAL"/>
    <property type="match status" value="1"/>
</dbReference>
<feature type="domain" description="DUF4470" evidence="6">
    <location>
        <begin position="9"/>
        <end position="105"/>
    </location>
</feature>
<keyword evidence="2" id="KW-0963">Cytoplasm</keyword>
<dbReference type="EMBL" id="QCYY01001194">
    <property type="protein sequence ID" value="ROT79756.1"/>
    <property type="molecule type" value="Genomic_DNA"/>
</dbReference>
<comment type="similarity">
    <text evidence="1">Belongs to the DNAAF3 family.</text>
</comment>
<feature type="compositionally biased region" description="Low complexity" evidence="5">
    <location>
        <begin position="378"/>
        <end position="400"/>
    </location>
</feature>
<name>A0A423TTH8_PENVA</name>
<dbReference type="GO" id="GO:0044458">
    <property type="term" value="P:motile cilium assembly"/>
    <property type="evidence" value="ECO:0007669"/>
    <property type="project" value="TreeGrafter"/>
</dbReference>
<feature type="domain" description="Dynein assembly factor 3 C-terminal" evidence="7">
    <location>
        <begin position="138"/>
        <end position="199"/>
    </location>
</feature>
<dbReference type="GO" id="GO:0120293">
    <property type="term" value="C:dynein axonemal particle"/>
    <property type="evidence" value="ECO:0007669"/>
    <property type="project" value="UniProtKB-SubCell"/>
</dbReference>
<feature type="domain" description="Dynein assembly factor 3 C-terminal" evidence="7">
    <location>
        <begin position="499"/>
        <end position="671"/>
    </location>
</feature>
<feature type="compositionally biased region" description="Basic and acidic residues" evidence="5">
    <location>
        <begin position="428"/>
        <end position="443"/>
    </location>
</feature>
<dbReference type="InterPro" id="IPR027974">
    <property type="entry name" value="DUF4470"/>
</dbReference>
<evidence type="ECO:0000313" key="8">
    <source>
        <dbReference type="EMBL" id="ROT79756.1"/>
    </source>
</evidence>
<evidence type="ECO:0000256" key="4">
    <source>
        <dbReference type="ARBA" id="ARBA00024190"/>
    </source>
</evidence>
<dbReference type="GO" id="GO:0070286">
    <property type="term" value="P:axonemal dynein complex assembly"/>
    <property type="evidence" value="ECO:0007669"/>
    <property type="project" value="InterPro"/>
</dbReference>
<feature type="compositionally biased region" description="Basic and acidic residues" evidence="5">
    <location>
        <begin position="367"/>
        <end position="377"/>
    </location>
</feature>
<keyword evidence="3" id="KW-0970">Cilium biogenesis/degradation</keyword>
<dbReference type="AlphaFoldDB" id="A0A423TTH8"/>
<sequence length="686" mass="75142">MHGHGLFNWWGFSPALNFLNYINDGNKRADLVQVLVVGAGDIRHLLMTLADVTNRPGARLTVYVLEAQVELYARLLVLLGACLEPGFGLRERANLLLDLWGNLCLRPVTKDYLEVVSRRFCLWVTDAARYPSLLGIVSCSRLKYRERDALDAVFRSWYTLSHRDYDPPRAWDVRLRQLFKTRYDYRQADAEWAWHMRMTYRLRELPGVVGGERDGRAEGEDEGKVSDNQDGYVGVGAGWGEEFLEWRMCGHAFVTATDSRPILANTTLASVATVHDGCSRHRRVGYWGDNGTQIAQWNLENLLGNLWKRSACKSSSDSSEATSDSSSEAGSKSSDASASRSSATSDEAESKSDDEQDNESNGSGSINERRDGSRDGSKSGSSDGTSGEWSRSGEESSGTETGSGDGTGTGSSGTSSGSSGETGTGSGEGEKTEASGDGSKSDSNHSSSDISSNSLNDDSVSGSDNCSGNDSSKGSINESKAESQDNQHGKENEWKGKKDEGKMTKNHNEVEEGKEKAERTKENIQQDSKGKETQNEIREEVHEFNEQHESRPDPSGRAKKLSSSSQSSTKDEEHRTAENYLRVEGVEVVLLSPTRLNDLSTLSEIQGGLDMVYLSVATAHLLTPSLAHAHILPETTLLLETARMFPELTDAQVAEYEARVRTSAEEAGWVAQDSPPLCHLRFGRKM</sequence>